<accession>A0ABC9HJE2</accession>
<sequence length="447" mass="50435">MASSLYKSRPIHLAPCKLYGYKIIDWQTQLQLIERLSRPTISVLQAQIHAAWQNANQLRNKSVPLKTPLERVTVPVQQIQSPSPTSPSVGKPLNSDVKPFTIKILGDDSMGSKPSARSADTKSTDTHDSSTKLVDLQSITDYHLVSVPLNNLNLQWTREVDLSSVHPPCTCPRGEALFRAEMDRWTEAHDCGCSVTRPSTPYSTCTHFQTRDPVDWPTVRRIVRRLNDNQTIASAIRRKENSRRKRRSPINPMTAPIQLGGVSKNDYRVQSPRTRPSLFNMSGQFKTQTYVGRFQREHQLGHDLNRLSRPTTASSFKQRGRCPICDQSPGERTVFGVEYSGFAVHETNRLRDREEEIRLVERVSRPTFSHSADHIRCKRSREWMEAPTGPLAAGTRVYLSGEAIVQRITQSAKFLPLLSGLPRSSSVNSITRRLYSGKCSRPAKSAL</sequence>
<feature type="region of interest" description="Disordered" evidence="1">
    <location>
        <begin position="74"/>
        <end position="130"/>
    </location>
</feature>
<feature type="compositionally biased region" description="Low complexity" evidence="1">
    <location>
        <begin position="74"/>
        <end position="89"/>
    </location>
</feature>
<name>A0ABC9HJE2_FASHE</name>
<evidence type="ECO:0000313" key="3">
    <source>
        <dbReference type="Proteomes" id="UP001189180"/>
    </source>
</evidence>
<evidence type="ECO:0000256" key="1">
    <source>
        <dbReference type="SAM" id="MobiDB-lite"/>
    </source>
</evidence>
<keyword evidence="3" id="KW-1185">Reference proteome</keyword>
<dbReference type="Proteomes" id="UP001189180">
    <property type="component" value="Unassembled WGS sequence"/>
</dbReference>
<gene>
    <name evidence="2" type="ORF">FHB240107_LOCUS4579</name>
</gene>
<dbReference type="EMBL" id="CANUEZ050000377">
    <property type="protein sequence ID" value="CAM0512850.1"/>
    <property type="molecule type" value="Genomic_DNA"/>
</dbReference>
<organism evidence="2 3">
    <name type="scientific">Fasciola hepatica</name>
    <name type="common">Liver fluke</name>
    <dbReference type="NCBI Taxonomy" id="6192"/>
    <lineage>
        <taxon>Eukaryota</taxon>
        <taxon>Metazoa</taxon>
        <taxon>Spiralia</taxon>
        <taxon>Lophotrochozoa</taxon>
        <taxon>Platyhelminthes</taxon>
        <taxon>Trematoda</taxon>
        <taxon>Digenea</taxon>
        <taxon>Plagiorchiida</taxon>
        <taxon>Echinostomata</taxon>
        <taxon>Echinostomatoidea</taxon>
        <taxon>Fasciolidae</taxon>
        <taxon>Fasciola</taxon>
    </lineage>
</organism>
<evidence type="ECO:0000313" key="2">
    <source>
        <dbReference type="EMBL" id="CAM0512850.1"/>
    </source>
</evidence>
<feature type="compositionally biased region" description="Basic and acidic residues" evidence="1">
    <location>
        <begin position="119"/>
        <end position="130"/>
    </location>
</feature>
<protein>
    <submittedName>
        <fullName evidence="2">Uncharacterized protein</fullName>
    </submittedName>
</protein>
<feature type="region of interest" description="Disordered" evidence="1">
    <location>
        <begin position="238"/>
        <end position="268"/>
    </location>
</feature>
<reference evidence="2 3" key="1">
    <citation type="submission" date="2024-08" db="EMBL/GenBank/DDBJ databases">
        <authorList>
            <person name="Paterson S."/>
        </authorList>
    </citation>
    <scope>NUCLEOTIDE SEQUENCE [LARGE SCALE GENOMIC DNA]</scope>
</reference>
<comment type="caution">
    <text evidence="2">The sequence shown here is derived from an EMBL/GenBank/DDBJ whole genome shotgun (WGS) entry which is preliminary data.</text>
</comment>
<dbReference type="AlphaFoldDB" id="A0ABC9HJE2"/>
<proteinExistence type="predicted"/>